<dbReference type="Gene3D" id="2.60.40.150">
    <property type="entry name" value="C2 domain"/>
    <property type="match status" value="1"/>
</dbReference>
<dbReference type="PROSITE" id="PS50004">
    <property type="entry name" value="C2"/>
    <property type="match status" value="1"/>
</dbReference>
<dbReference type="InterPro" id="IPR000008">
    <property type="entry name" value="C2_dom"/>
</dbReference>
<dbReference type="InterPro" id="IPR035892">
    <property type="entry name" value="C2_domain_sf"/>
</dbReference>
<organism evidence="2 3">
    <name type="scientific">Cichlidogyrus casuarinus</name>
    <dbReference type="NCBI Taxonomy" id="1844966"/>
    <lineage>
        <taxon>Eukaryota</taxon>
        <taxon>Metazoa</taxon>
        <taxon>Spiralia</taxon>
        <taxon>Lophotrochozoa</taxon>
        <taxon>Platyhelminthes</taxon>
        <taxon>Monogenea</taxon>
        <taxon>Monopisthocotylea</taxon>
        <taxon>Dactylogyridea</taxon>
        <taxon>Ancyrocephalidae</taxon>
        <taxon>Cichlidogyrus</taxon>
    </lineage>
</organism>
<protein>
    <recommendedName>
        <fullName evidence="1">C2 domain-containing protein</fullName>
    </recommendedName>
</protein>
<dbReference type="Proteomes" id="UP001626550">
    <property type="component" value="Unassembled WGS sequence"/>
</dbReference>
<evidence type="ECO:0000259" key="1">
    <source>
        <dbReference type="PROSITE" id="PS50004"/>
    </source>
</evidence>
<name>A0ABD2PSQ2_9PLAT</name>
<proteinExistence type="predicted"/>
<feature type="domain" description="C2" evidence="1">
    <location>
        <begin position="203"/>
        <end position="302"/>
    </location>
</feature>
<gene>
    <name evidence="2" type="ORF">Ciccas_011356</name>
</gene>
<sequence>MRNKCDPVWGSKYVMNLSTLDDPLEFKVYHVPLKPGKKKIYLGHTEVALHSLKTGILTKHNPALNDETNELRGDLGEICFELKLNFPNSEEKKKKVQFNTMTEETCLKSEEVTNIKTSVLHDTRYSLEERMWSTFKQHMEKSKPVPMYPTDREADLAPIQKALPLSLHEQVDWTMEHLITGSAYNSTCMIHALLQEGNDSHQQDCNEKVSASSQLVVGSHPSAILHVVVIRMHNIFFKGSGNQHLIAPSTFVQVELSSERKHTKIVPQCSHPKFVQPFEFTLEPDSPNQLQFNVFHSVLKMK</sequence>
<reference evidence="2 3" key="1">
    <citation type="submission" date="2024-11" db="EMBL/GenBank/DDBJ databases">
        <title>Adaptive evolution of stress response genes in parasites aligns with host niche diversity.</title>
        <authorList>
            <person name="Hahn C."/>
            <person name="Resl P."/>
        </authorList>
    </citation>
    <scope>NUCLEOTIDE SEQUENCE [LARGE SCALE GENOMIC DNA]</scope>
    <source>
        <strain evidence="2">EGGRZ-B1_66</strain>
        <tissue evidence="2">Body</tissue>
    </source>
</reference>
<accession>A0ABD2PSQ2</accession>
<dbReference type="SUPFAM" id="SSF49562">
    <property type="entry name" value="C2 domain (Calcium/lipid-binding domain, CaLB)"/>
    <property type="match status" value="2"/>
</dbReference>
<dbReference type="AlphaFoldDB" id="A0ABD2PSQ2"/>
<dbReference type="EMBL" id="JBJKFK010003256">
    <property type="protein sequence ID" value="KAL3310083.1"/>
    <property type="molecule type" value="Genomic_DNA"/>
</dbReference>
<evidence type="ECO:0000313" key="3">
    <source>
        <dbReference type="Proteomes" id="UP001626550"/>
    </source>
</evidence>
<comment type="caution">
    <text evidence="2">The sequence shown here is derived from an EMBL/GenBank/DDBJ whole genome shotgun (WGS) entry which is preliminary data.</text>
</comment>
<evidence type="ECO:0000313" key="2">
    <source>
        <dbReference type="EMBL" id="KAL3310083.1"/>
    </source>
</evidence>
<dbReference type="Pfam" id="PF00168">
    <property type="entry name" value="C2"/>
    <property type="match status" value="2"/>
</dbReference>
<keyword evidence="3" id="KW-1185">Reference proteome</keyword>